<dbReference type="InterPro" id="IPR020449">
    <property type="entry name" value="Tscrpt_reg_AraC-type_HTH"/>
</dbReference>
<dbReference type="GO" id="GO:0003700">
    <property type="term" value="F:DNA-binding transcription factor activity"/>
    <property type="evidence" value="ECO:0007669"/>
    <property type="project" value="InterPro"/>
</dbReference>
<dbReference type="PROSITE" id="PS01124">
    <property type="entry name" value="HTH_ARAC_FAMILY_2"/>
    <property type="match status" value="1"/>
</dbReference>
<evidence type="ECO:0000256" key="4">
    <source>
        <dbReference type="SAM" id="MobiDB-lite"/>
    </source>
</evidence>
<dbReference type="eggNOG" id="COG2421">
    <property type="taxonomic scope" value="Bacteria"/>
</dbReference>
<dbReference type="SMART" id="SM00342">
    <property type="entry name" value="HTH_ARAC"/>
    <property type="match status" value="1"/>
</dbReference>
<dbReference type="PANTHER" id="PTHR31891">
    <property type="entry name" value="FORMAMIDASE C869.04-RELATED"/>
    <property type="match status" value="1"/>
</dbReference>
<keyword evidence="7" id="KW-1185">Reference proteome</keyword>
<dbReference type="SUPFAM" id="SSF141130">
    <property type="entry name" value="Acetamidase/Formamidase-like"/>
    <property type="match status" value="1"/>
</dbReference>
<dbReference type="InterPro" id="IPR004304">
    <property type="entry name" value="FmdA_AmdA"/>
</dbReference>
<dbReference type="Gene3D" id="2.60.120.580">
    <property type="entry name" value="Acetamidase/Formamidase-like domains"/>
    <property type="match status" value="2"/>
</dbReference>
<accession>A7HRS1</accession>
<gene>
    <name evidence="6" type="ordered locus">Plav_0981</name>
</gene>
<dbReference type="eggNOG" id="COG2207">
    <property type="taxonomic scope" value="Bacteria"/>
</dbReference>
<evidence type="ECO:0000256" key="1">
    <source>
        <dbReference type="ARBA" id="ARBA00023015"/>
    </source>
</evidence>
<dbReference type="PRINTS" id="PR00032">
    <property type="entry name" value="HTHARAC"/>
</dbReference>
<sequence>MDAWRFSTEAYPKQDRYEAWQEALERLALKPTGHETEDGAYGLMSAVVSQSGISFTRLISTPQSISAIQELNKAAGKDGVWVASLLEGHITFHDGGNDLKATAGDIVYGAVGSRTTFTLETFCRVVIIYIPRSAFRPRLMAPLPTKVIHLSGRAGIGHVLAGFLASVAEALEDLSVDQLRPIELALPEFLMAGIFRQADTRALGGAAGVRAALLHRICQTIESQLGDPELSLANIAEAHGISPRYVQKLFESVGQSFIRYIRYRRLERCRYDLESPIHGQLSISDICFRWGFNDAAHFSRAFRDQYGVSPREYRRAAPGNQQQGHPWVTTRGRPNERIGAPREERAASGGGAAADELVLEAPLIETEIPSIPVPLSEDGARHHYIPVTAKTVHWGYFSRFLPPVLEMRSGDFVTIETLTQHAYDDYERMIENDPGAESVFHWTSEGKNVDRRGAGPMDASTYGRGPGEGFGVHICTGPIAIQDAAPGDIVELRILDIHPRPSASERFEGRYFGSNAAAWWGFHYSELLTSPTREVITIYEIEKKDEGDIARAVYNYRWTPQTDPFGIVHETIDYPGVPVDHTTIEKNFDVLKNIEIPLRAHFGVVALAPDHWGIVDSVPPAYFGGNIDNWRLGAGARIFLPVSVPGGLLSVGDPHASQGDSELCGTAIECSLTGVFQVVLHKKSDHAGKLLDLDYPLIETEEEWVITGFAHPNYLKELGKNAQSEVYKQASVDMAMRDAFRKTRRFLMTTKGLTEDEAISLISVAVDFGITQVVDGNWGVHATIRKSMFID</sequence>
<feature type="domain" description="HTH araC/xylS-type" evidence="5">
    <location>
        <begin position="215"/>
        <end position="316"/>
    </location>
</feature>
<dbReference type="Proteomes" id="UP000006377">
    <property type="component" value="Chromosome"/>
</dbReference>
<proteinExistence type="predicted"/>
<keyword evidence="2" id="KW-0238">DNA-binding</keyword>
<dbReference type="Gene3D" id="3.10.28.20">
    <property type="entry name" value="Acetamidase/Formamidase-like domains"/>
    <property type="match status" value="1"/>
</dbReference>
<evidence type="ECO:0000313" key="7">
    <source>
        <dbReference type="Proteomes" id="UP000006377"/>
    </source>
</evidence>
<dbReference type="InterPro" id="IPR009057">
    <property type="entry name" value="Homeodomain-like_sf"/>
</dbReference>
<organism evidence="6 7">
    <name type="scientific">Parvibaculum lavamentivorans (strain DS-1 / DSM 13023 / NCIMB 13966)</name>
    <dbReference type="NCBI Taxonomy" id="402881"/>
    <lineage>
        <taxon>Bacteria</taxon>
        <taxon>Pseudomonadati</taxon>
        <taxon>Pseudomonadota</taxon>
        <taxon>Alphaproteobacteria</taxon>
        <taxon>Hyphomicrobiales</taxon>
        <taxon>Parvibaculaceae</taxon>
        <taxon>Parvibaculum</taxon>
    </lineage>
</organism>
<dbReference type="STRING" id="402881.Plav_0981"/>
<dbReference type="InterPro" id="IPR018060">
    <property type="entry name" value="HTH_AraC"/>
</dbReference>
<dbReference type="EMBL" id="CP000774">
    <property type="protein sequence ID" value="ABS62604.1"/>
    <property type="molecule type" value="Genomic_DNA"/>
</dbReference>
<dbReference type="Gene3D" id="1.10.10.60">
    <property type="entry name" value="Homeodomain-like"/>
    <property type="match status" value="1"/>
</dbReference>
<feature type="region of interest" description="Disordered" evidence="4">
    <location>
        <begin position="314"/>
        <end position="336"/>
    </location>
</feature>
<evidence type="ECO:0000256" key="2">
    <source>
        <dbReference type="ARBA" id="ARBA00023125"/>
    </source>
</evidence>
<dbReference type="PANTHER" id="PTHR31891:SF1">
    <property type="entry name" value="FORMAMIDASE C869.04-RELATED"/>
    <property type="match status" value="1"/>
</dbReference>
<dbReference type="Pfam" id="PF03069">
    <property type="entry name" value="FmdA_AmdA"/>
    <property type="match status" value="1"/>
</dbReference>
<evidence type="ECO:0000259" key="5">
    <source>
        <dbReference type="PROSITE" id="PS01124"/>
    </source>
</evidence>
<keyword evidence="3" id="KW-0804">Transcription</keyword>
<name>A7HRS1_PARL1</name>
<dbReference type="AlphaFoldDB" id="A7HRS1"/>
<dbReference type="OrthoDB" id="252470at2"/>
<reference evidence="6 7" key="1">
    <citation type="journal article" date="2011" name="Stand. Genomic Sci.">
        <title>Complete genome sequence of Parvibaculum lavamentivorans type strain (DS-1(T)).</title>
        <authorList>
            <person name="Schleheck D."/>
            <person name="Weiss M."/>
            <person name="Pitluck S."/>
            <person name="Bruce D."/>
            <person name="Land M.L."/>
            <person name="Han S."/>
            <person name="Saunders E."/>
            <person name="Tapia R."/>
            <person name="Detter C."/>
            <person name="Brettin T."/>
            <person name="Han J."/>
            <person name="Woyke T."/>
            <person name="Goodwin L."/>
            <person name="Pennacchio L."/>
            <person name="Nolan M."/>
            <person name="Cook A.M."/>
            <person name="Kjelleberg S."/>
            <person name="Thomas T."/>
        </authorList>
    </citation>
    <scope>NUCLEOTIDE SEQUENCE [LARGE SCALE GENOMIC DNA]</scope>
    <source>
        <strain evidence="7">DS-1 / DSM 13023 / NCIMB 13966</strain>
    </source>
</reference>
<dbReference type="Gene3D" id="2.60.120.10">
    <property type="entry name" value="Jelly Rolls"/>
    <property type="match status" value="1"/>
</dbReference>
<dbReference type="SUPFAM" id="SSF46689">
    <property type="entry name" value="Homeodomain-like"/>
    <property type="match status" value="1"/>
</dbReference>
<protein>
    <submittedName>
        <fullName evidence="6">Helix-turn-helix-domain containing protein AraC type</fullName>
    </submittedName>
</protein>
<evidence type="ECO:0000256" key="3">
    <source>
        <dbReference type="ARBA" id="ARBA00023163"/>
    </source>
</evidence>
<keyword evidence="1" id="KW-0805">Transcription regulation</keyword>
<dbReference type="KEGG" id="pla:Plav_0981"/>
<dbReference type="HOGENOM" id="CLU_360519_0_0_5"/>
<dbReference type="RefSeq" id="WP_012109860.1">
    <property type="nucleotide sequence ID" value="NC_009719.1"/>
</dbReference>
<dbReference type="Pfam" id="PF12833">
    <property type="entry name" value="HTH_18"/>
    <property type="match status" value="1"/>
</dbReference>
<dbReference type="GO" id="GO:0016811">
    <property type="term" value="F:hydrolase activity, acting on carbon-nitrogen (but not peptide) bonds, in linear amides"/>
    <property type="evidence" value="ECO:0007669"/>
    <property type="project" value="InterPro"/>
</dbReference>
<dbReference type="InterPro" id="IPR014710">
    <property type="entry name" value="RmlC-like_jellyroll"/>
</dbReference>
<evidence type="ECO:0000313" key="6">
    <source>
        <dbReference type="EMBL" id="ABS62604.1"/>
    </source>
</evidence>
<dbReference type="GO" id="GO:0043565">
    <property type="term" value="F:sequence-specific DNA binding"/>
    <property type="evidence" value="ECO:0007669"/>
    <property type="project" value="InterPro"/>
</dbReference>